<accession>A0A8S2YEI4</accession>
<sequence length="98" mass="11387">KYPNLTNFFGTQFWILEEYLSQIRTLDEKHPGYHLLQYLGIPNLIHHAVQMYSQDLDAEERLENLGKIIADEQAELQPRQMSNTAVTNKNIVVVETSN</sequence>
<protein>
    <submittedName>
        <fullName evidence="1">Uncharacterized protein</fullName>
    </submittedName>
</protein>
<evidence type="ECO:0000313" key="1">
    <source>
        <dbReference type="EMBL" id="CAF4540790.1"/>
    </source>
</evidence>
<proteinExistence type="predicted"/>
<evidence type="ECO:0000313" key="2">
    <source>
        <dbReference type="Proteomes" id="UP000682733"/>
    </source>
</evidence>
<organism evidence="1 2">
    <name type="scientific">Didymodactylos carnosus</name>
    <dbReference type="NCBI Taxonomy" id="1234261"/>
    <lineage>
        <taxon>Eukaryota</taxon>
        <taxon>Metazoa</taxon>
        <taxon>Spiralia</taxon>
        <taxon>Gnathifera</taxon>
        <taxon>Rotifera</taxon>
        <taxon>Eurotatoria</taxon>
        <taxon>Bdelloidea</taxon>
        <taxon>Philodinida</taxon>
        <taxon>Philodinidae</taxon>
        <taxon>Didymodactylos</taxon>
    </lineage>
</organism>
<dbReference type="EMBL" id="CAJOBA010106917">
    <property type="protein sequence ID" value="CAF4540790.1"/>
    <property type="molecule type" value="Genomic_DNA"/>
</dbReference>
<dbReference type="AlphaFoldDB" id="A0A8S2YEI4"/>
<feature type="non-terminal residue" evidence="1">
    <location>
        <position position="98"/>
    </location>
</feature>
<gene>
    <name evidence="1" type="ORF">TMI583_LOCUS49347</name>
</gene>
<dbReference type="Proteomes" id="UP000682733">
    <property type="component" value="Unassembled WGS sequence"/>
</dbReference>
<name>A0A8S2YEI4_9BILA</name>
<comment type="caution">
    <text evidence="1">The sequence shown here is derived from an EMBL/GenBank/DDBJ whole genome shotgun (WGS) entry which is preliminary data.</text>
</comment>
<reference evidence="1" key="1">
    <citation type="submission" date="2021-02" db="EMBL/GenBank/DDBJ databases">
        <authorList>
            <person name="Nowell W R."/>
        </authorList>
    </citation>
    <scope>NUCLEOTIDE SEQUENCE</scope>
</reference>
<feature type="non-terminal residue" evidence="1">
    <location>
        <position position="1"/>
    </location>
</feature>